<name>A0AAJ5WRX2_9BACT</name>
<keyword evidence="2" id="KW-1133">Transmembrane helix</keyword>
<feature type="compositionally biased region" description="Basic and acidic residues" evidence="1">
    <location>
        <begin position="313"/>
        <end position="322"/>
    </location>
</feature>
<evidence type="ECO:0000256" key="2">
    <source>
        <dbReference type="SAM" id="Phobius"/>
    </source>
</evidence>
<gene>
    <name evidence="3" type="ORF">P0Y53_24455</name>
</gene>
<keyword evidence="2" id="KW-0472">Membrane</keyword>
<evidence type="ECO:0000313" key="4">
    <source>
        <dbReference type="Proteomes" id="UP001220610"/>
    </source>
</evidence>
<feature type="region of interest" description="Disordered" evidence="1">
    <location>
        <begin position="530"/>
        <end position="555"/>
    </location>
</feature>
<sequence length="555" mass="60613">MAQERKQKRSAWQQIRKLFNDIHLWLGLASGLIVIAVCFSGTVYVYSTELTELATPHLFKVDAPAGAMRIPADSMLRTVAETSGGAITSVQVPADPERTYQYNVKLKDDNSRFGTTYFVHPYTGAILGTSKEKNGAKEFMSTMFSLHRWLLLDKVEKEIITGTANRKLGSMITGWATILFTLGCITGLVIWFPQKVKFWRQGLKIKWAGWKRINHDLHNTLAFYSLIFLLLMGLTGPQWSFEWYRTGLQKTLGVYKEPKPDEGRGGEGGGRRGEGQPGGAMGRNEQRPESGRPGERRGGELDSSVGEQKGNGVKREDSRKEGGAAASGGQQRKELGTNQGKAVAGIRGVKDSSEGKSASREGQQAGRGERLEQAGGQGAERGGREGQRPAGGGREQQPKSVIPEGTQWTKPGINEYIKAANQTLVYNGNYTLMLPADSTAVVNISKTKVGFFAPAAADRVILDQYSTKVLKKEIFTEKPFNERVAGSIKAIHVGNVYGGFTKLLYFLACLIATSLPITGTMIWLNKMKKKKPRGGAGQNKVKGLRTNDAPVSPAV</sequence>
<protein>
    <submittedName>
        <fullName evidence="3">PepSY-associated TM helix domain-containing protein</fullName>
    </submittedName>
</protein>
<keyword evidence="2" id="KW-0812">Transmembrane</keyword>
<feature type="transmembrane region" description="Helical" evidence="2">
    <location>
        <begin position="503"/>
        <end position="524"/>
    </location>
</feature>
<feature type="compositionally biased region" description="Basic and acidic residues" evidence="1">
    <location>
        <begin position="348"/>
        <end position="359"/>
    </location>
</feature>
<proteinExistence type="predicted"/>
<dbReference type="EMBL" id="CP119311">
    <property type="protein sequence ID" value="WEK35650.1"/>
    <property type="molecule type" value="Genomic_DNA"/>
</dbReference>
<feature type="region of interest" description="Disordered" evidence="1">
    <location>
        <begin position="255"/>
        <end position="407"/>
    </location>
</feature>
<accession>A0AAJ5WRX2</accession>
<dbReference type="PANTHER" id="PTHR34219">
    <property type="entry name" value="IRON-REGULATED INNER MEMBRANE PROTEIN-RELATED"/>
    <property type="match status" value="1"/>
</dbReference>
<feature type="transmembrane region" description="Helical" evidence="2">
    <location>
        <begin position="24"/>
        <end position="46"/>
    </location>
</feature>
<organism evidence="3 4">
    <name type="scientific">Candidatus Pseudobacter hemicellulosilyticus</name>
    <dbReference type="NCBI Taxonomy" id="3121375"/>
    <lineage>
        <taxon>Bacteria</taxon>
        <taxon>Pseudomonadati</taxon>
        <taxon>Bacteroidota</taxon>
        <taxon>Chitinophagia</taxon>
        <taxon>Chitinophagales</taxon>
        <taxon>Chitinophagaceae</taxon>
        <taxon>Pseudobacter</taxon>
    </lineage>
</organism>
<reference evidence="3" key="1">
    <citation type="submission" date="2023-03" db="EMBL/GenBank/DDBJ databases">
        <title>Andean soil-derived lignocellulolytic bacterial consortium as a source of novel taxa and putative plastic-active enzymes.</title>
        <authorList>
            <person name="Diaz-Garcia L."/>
            <person name="Chuvochina M."/>
            <person name="Feuerriegel G."/>
            <person name="Bunk B."/>
            <person name="Sproer C."/>
            <person name="Streit W.R."/>
            <person name="Rodriguez L.M."/>
            <person name="Overmann J."/>
            <person name="Jimenez D.J."/>
        </authorList>
    </citation>
    <scope>NUCLEOTIDE SEQUENCE</scope>
    <source>
        <strain evidence="3">MAG 7</strain>
    </source>
</reference>
<dbReference type="Pfam" id="PF03929">
    <property type="entry name" value="PepSY_TM"/>
    <property type="match status" value="1"/>
</dbReference>
<dbReference type="PANTHER" id="PTHR34219:SF3">
    <property type="entry name" value="BLL7967 PROTEIN"/>
    <property type="match status" value="1"/>
</dbReference>
<dbReference type="AlphaFoldDB" id="A0AAJ5WRX2"/>
<feature type="compositionally biased region" description="Basic and acidic residues" evidence="1">
    <location>
        <begin position="256"/>
        <end position="274"/>
    </location>
</feature>
<feature type="compositionally biased region" description="Basic and acidic residues" evidence="1">
    <location>
        <begin position="284"/>
        <end position="300"/>
    </location>
</feature>
<dbReference type="Proteomes" id="UP001220610">
    <property type="component" value="Chromosome"/>
</dbReference>
<feature type="transmembrane region" description="Helical" evidence="2">
    <location>
        <begin position="172"/>
        <end position="192"/>
    </location>
</feature>
<evidence type="ECO:0000256" key="1">
    <source>
        <dbReference type="SAM" id="MobiDB-lite"/>
    </source>
</evidence>
<evidence type="ECO:0000313" key="3">
    <source>
        <dbReference type="EMBL" id="WEK35650.1"/>
    </source>
</evidence>
<feature type="transmembrane region" description="Helical" evidence="2">
    <location>
        <begin position="221"/>
        <end position="241"/>
    </location>
</feature>
<dbReference type="InterPro" id="IPR005625">
    <property type="entry name" value="PepSY-ass_TM"/>
</dbReference>